<protein>
    <submittedName>
        <fullName evidence="1">Uncharacterized protein</fullName>
    </submittedName>
</protein>
<evidence type="ECO:0000313" key="2">
    <source>
        <dbReference type="Proteomes" id="UP001161294"/>
    </source>
</evidence>
<sequence length="212" mass="23499">MSQLASTLTALLAGEFICPVAHPVGYDLLSEEEHRAVAEAWVAVLGKRLVRLGDEGAFFLAPDIADNEARKAVRESLRSVRVQLSPIVPVLEAIRQAQGQDAHLQPGLTLWESELAERVRLTPALEQQVMELSLSGMRLDSSSNDRISRMLDFLEKERYAVKVDEKSSGYRLTGKIEFLYAVLEVIAENSELISDAAVVDQEQLRLLEAGQE</sequence>
<proteinExistence type="predicted"/>
<organism evidence="1 2">
    <name type="scientific">Comamonas aquatica</name>
    <dbReference type="NCBI Taxonomy" id="225991"/>
    <lineage>
        <taxon>Bacteria</taxon>
        <taxon>Pseudomonadati</taxon>
        <taxon>Pseudomonadota</taxon>
        <taxon>Betaproteobacteria</taxon>
        <taxon>Burkholderiales</taxon>
        <taxon>Comamonadaceae</taxon>
        <taxon>Comamonas</taxon>
    </lineage>
</organism>
<dbReference type="Pfam" id="PF21980">
    <property type="entry name" value="MksE"/>
    <property type="match status" value="1"/>
</dbReference>
<reference evidence="1" key="1">
    <citation type="submission" date="2022-09" db="EMBL/GenBank/DDBJ databases">
        <title>Intensive care unit water sources are persistently colonized with multi-drug resistant bacteria and are the site of extensive horizontal gene transfer of antibiotic resistance genes.</title>
        <authorList>
            <person name="Diorio-Toth L."/>
        </authorList>
    </citation>
    <scope>NUCLEOTIDE SEQUENCE</scope>
    <source>
        <strain evidence="1">GD03686</strain>
    </source>
</reference>
<evidence type="ECO:0000313" key="1">
    <source>
        <dbReference type="EMBL" id="MDH2006845.1"/>
    </source>
</evidence>
<dbReference type="AlphaFoldDB" id="A0AA42W3X2"/>
<name>A0AA42W3X2_9BURK</name>
<dbReference type="RefSeq" id="WP_279852029.1">
    <property type="nucleotide sequence ID" value="NZ_JAOCIA010000037.1"/>
</dbReference>
<accession>A0AA42W3X2</accession>
<dbReference type="Proteomes" id="UP001161294">
    <property type="component" value="Unassembled WGS sequence"/>
</dbReference>
<gene>
    <name evidence="1" type="ORF">N5J23_15045</name>
</gene>
<dbReference type="InterPro" id="IPR053841">
    <property type="entry name" value="MksE"/>
</dbReference>
<comment type="caution">
    <text evidence="1">The sequence shown here is derived from an EMBL/GenBank/DDBJ whole genome shotgun (WGS) entry which is preliminary data.</text>
</comment>
<dbReference type="EMBL" id="JAOCJW010000035">
    <property type="protein sequence ID" value="MDH2006845.1"/>
    <property type="molecule type" value="Genomic_DNA"/>
</dbReference>